<evidence type="ECO:0000259" key="2">
    <source>
        <dbReference type="Pfam" id="PF07331"/>
    </source>
</evidence>
<sequence length="156" mass="17353">MLNRELLGPSLFLALFTLYAIIAWQIPLLPFEEYETVTSATLPKVYAAFGIIVCLLSIAATLLKPKEQPSDEQQTLEKSNVLRTVALLILMVLYSAMLEPIGFLLSTSAFLLIGFFVMGERRKAVLLLASIPVAVVFWFLMTQVLGIYLVPGNLWS</sequence>
<dbReference type="PATRIC" id="fig|187330.3.peg.4265"/>
<dbReference type="OrthoDB" id="6214403at2"/>
<dbReference type="Proteomes" id="UP000037848">
    <property type="component" value="Unassembled WGS sequence"/>
</dbReference>
<keyword evidence="1" id="KW-0812">Transmembrane</keyword>
<feature type="transmembrane region" description="Helical" evidence="1">
    <location>
        <begin position="46"/>
        <end position="63"/>
    </location>
</feature>
<evidence type="ECO:0000313" key="3">
    <source>
        <dbReference type="EMBL" id="KPH63152.1"/>
    </source>
</evidence>
<keyword evidence="1" id="KW-0472">Membrane</keyword>
<keyword evidence="1" id="KW-1133">Transmembrane helix</keyword>
<accession>A0A0N1EXG2</accession>
<dbReference type="EMBL" id="LHPH01000010">
    <property type="protein sequence ID" value="KPH63152.1"/>
    <property type="molecule type" value="Genomic_DNA"/>
</dbReference>
<dbReference type="InterPro" id="IPR009936">
    <property type="entry name" value="DUF1468"/>
</dbReference>
<gene>
    <name evidence="3" type="ORF">ADS77_10745</name>
</gene>
<feature type="transmembrane region" description="Helical" evidence="1">
    <location>
        <begin position="125"/>
        <end position="150"/>
    </location>
</feature>
<evidence type="ECO:0000313" key="4">
    <source>
        <dbReference type="Proteomes" id="UP000037848"/>
    </source>
</evidence>
<comment type="caution">
    <text evidence="3">The sequence shown here is derived from an EMBL/GenBank/DDBJ whole genome shotgun (WGS) entry which is preliminary data.</text>
</comment>
<dbReference type="AlphaFoldDB" id="A0A0N1EXG2"/>
<reference evidence="3 4" key="1">
    <citation type="submission" date="2015-08" db="EMBL/GenBank/DDBJ databases">
        <title>Draft Genome Sequence of Pseudoalteromonas porphyrae UCD-SED14.</title>
        <authorList>
            <person name="Coil D.A."/>
            <person name="Jospin G."/>
            <person name="Lee R.D."/>
            <person name="Eisen J.A."/>
        </authorList>
    </citation>
    <scope>NUCLEOTIDE SEQUENCE [LARGE SCALE GENOMIC DNA]</scope>
    <source>
        <strain evidence="3 4">UCD-SED14</strain>
    </source>
</reference>
<protein>
    <submittedName>
        <fullName evidence="3">Tricarboxylic transporter</fullName>
    </submittedName>
</protein>
<feature type="transmembrane region" description="Helical" evidence="1">
    <location>
        <begin position="7"/>
        <end position="26"/>
    </location>
</feature>
<feature type="domain" description="DUF1468" evidence="2">
    <location>
        <begin position="11"/>
        <end position="149"/>
    </location>
</feature>
<organism evidence="3 4">
    <name type="scientific">Pseudoalteromonas porphyrae</name>
    <dbReference type="NCBI Taxonomy" id="187330"/>
    <lineage>
        <taxon>Bacteria</taxon>
        <taxon>Pseudomonadati</taxon>
        <taxon>Pseudomonadota</taxon>
        <taxon>Gammaproteobacteria</taxon>
        <taxon>Alteromonadales</taxon>
        <taxon>Pseudoalteromonadaceae</taxon>
        <taxon>Pseudoalteromonas</taxon>
    </lineage>
</organism>
<feature type="transmembrane region" description="Helical" evidence="1">
    <location>
        <begin position="75"/>
        <end position="94"/>
    </location>
</feature>
<dbReference type="Pfam" id="PF07331">
    <property type="entry name" value="TctB"/>
    <property type="match status" value="1"/>
</dbReference>
<name>A0A0N1EXG2_9GAMM</name>
<keyword evidence="4" id="KW-1185">Reference proteome</keyword>
<proteinExistence type="predicted"/>
<dbReference type="STRING" id="187330.AMS58_15165"/>
<feature type="transmembrane region" description="Helical" evidence="1">
    <location>
        <begin position="100"/>
        <end position="118"/>
    </location>
</feature>
<dbReference type="RefSeq" id="WP_054205881.1">
    <property type="nucleotide sequence ID" value="NZ_LHPH01000010.1"/>
</dbReference>
<evidence type="ECO:0000256" key="1">
    <source>
        <dbReference type="SAM" id="Phobius"/>
    </source>
</evidence>